<dbReference type="Proteomes" id="UP000831768">
    <property type="component" value="Chromosome"/>
</dbReference>
<dbReference type="RefSeq" id="WP_247993188.1">
    <property type="nucleotide sequence ID" value="NZ_CP096019.1"/>
</dbReference>
<organism evidence="1 2">
    <name type="scientific">Halocatena salina</name>
    <dbReference type="NCBI Taxonomy" id="2934340"/>
    <lineage>
        <taxon>Archaea</taxon>
        <taxon>Methanobacteriati</taxon>
        <taxon>Methanobacteriota</taxon>
        <taxon>Stenosarchaea group</taxon>
        <taxon>Halobacteria</taxon>
        <taxon>Halobacteriales</taxon>
        <taxon>Natronomonadaceae</taxon>
        <taxon>Halocatena</taxon>
    </lineage>
</organism>
<dbReference type="EMBL" id="CP096019">
    <property type="protein sequence ID" value="UPM42517.1"/>
    <property type="molecule type" value="Genomic_DNA"/>
</dbReference>
<evidence type="ECO:0000313" key="2">
    <source>
        <dbReference type="Proteomes" id="UP000831768"/>
    </source>
</evidence>
<proteinExistence type="predicted"/>
<dbReference type="KEGG" id="haad:MW046_11200"/>
<evidence type="ECO:0000313" key="1">
    <source>
        <dbReference type="EMBL" id="UPM42517.1"/>
    </source>
</evidence>
<dbReference type="Pfam" id="PF25947">
    <property type="entry name" value="WHD_halo_double"/>
    <property type="match status" value="1"/>
</dbReference>
<name>A0A8U0A3G4_9EURY</name>
<reference evidence="1" key="1">
    <citation type="submission" date="2022-04" db="EMBL/GenBank/DDBJ databases">
        <title>Halocatena sp. nov., isolated from a salt lake.</title>
        <authorList>
            <person name="Cui H.-L."/>
        </authorList>
    </citation>
    <scope>NUCLEOTIDE SEQUENCE</scope>
    <source>
        <strain evidence="1">AD-1</strain>
    </source>
</reference>
<sequence length="157" mass="18428">MRFKVVPELRQQSFIETATRTLPLVPSSEDDCCGLLMADTGIDSRDVAREWITFLRALGQVAEADGKYYQRRDPVDDVAGAFRERVYAAETVIQTVEDSGEPLETAEVFERVRTEIPQWERNRRQDWEEVWYERVRRLLEWAVEFGHTERTTDGYHN</sequence>
<dbReference type="InterPro" id="IPR058821">
    <property type="entry name" value="Double_WHD-containing_halo"/>
</dbReference>
<dbReference type="GeneID" id="71928621"/>
<keyword evidence="2" id="KW-1185">Reference proteome</keyword>
<accession>A0A8U0A3G4</accession>
<protein>
    <submittedName>
        <fullName evidence="1">Uncharacterized protein</fullName>
    </submittedName>
</protein>
<dbReference type="AlphaFoldDB" id="A0A8U0A3G4"/>
<gene>
    <name evidence="1" type="ORF">MW046_11200</name>
</gene>